<proteinExistence type="inferred from homology"/>
<feature type="domain" description="Nitroreductase" evidence="3">
    <location>
        <begin position="5"/>
        <end position="59"/>
    </location>
</feature>
<dbReference type="EMBL" id="JAJCIS010000002">
    <property type="protein sequence ID" value="MCB7386722.1"/>
    <property type="molecule type" value="Genomic_DNA"/>
</dbReference>
<evidence type="ECO:0000259" key="3">
    <source>
        <dbReference type="Pfam" id="PF00881"/>
    </source>
</evidence>
<dbReference type="Gene3D" id="3.40.109.10">
    <property type="entry name" value="NADH Oxidase"/>
    <property type="match status" value="1"/>
</dbReference>
<protein>
    <submittedName>
        <fullName evidence="4">Nitroreductase family protein</fullName>
    </submittedName>
</protein>
<organism evidence="4 5">
    <name type="scientific">Bariatricus massiliensis</name>
    <dbReference type="NCBI Taxonomy" id="1745713"/>
    <lineage>
        <taxon>Bacteria</taxon>
        <taxon>Bacillati</taxon>
        <taxon>Bacillota</taxon>
        <taxon>Clostridia</taxon>
        <taxon>Lachnospirales</taxon>
        <taxon>Lachnospiraceae</taxon>
        <taxon>Bariatricus</taxon>
    </lineage>
</organism>
<dbReference type="PANTHER" id="PTHR43673:SF10">
    <property type="entry name" value="NADH DEHYDROGENASE_NAD(P)H NITROREDUCTASE XCC3605-RELATED"/>
    <property type="match status" value="1"/>
</dbReference>
<evidence type="ECO:0000256" key="1">
    <source>
        <dbReference type="ARBA" id="ARBA00007118"/>
    </source>
</evidence>
<comment type="caution">
    <text evidence="4">The sequence shown here is derived from an EMBL/GenBank/DDBJ whole genome shotgun (WGS) entry which is preliminary data.</text>
</comment>
<sequence>MDSIFHRTSVRQYLEKPVEEQKIEKMLRAAMAAPSARNQQPWEYYVVTSKEILGKLSEASPFAGCTKGAPLAFVACWRKECFRPDYAQIDLSASVENLLLEADALGLGAVWLGIAPIRERMDEVRKVLDIPDRLEAFAIIPCGYPVNVNPQQDRYEESRVHYVK</sequence>
<dbReference type="Proteomes" id="UP001299546">
    <property type="component" value="Unassembled WGS sequence"/>
</dbReference>
<evidence type="ECO:0000256" key="2">
    <source>
        <dbReference type="ARBA" id="ARBA00023002"/>
    </source>
</evidence>
<dbReference type="InterPro" id="IPR000415">
    <property type="entry name" value="Nitroreductase-like"/>
</dbReference>
<evidence type="ECO:0000313" key="5">
    <source>
        <dbReference type="Proteomes" id="UP001299546"/>
    </source>
</evidence>
<keyword evidence="5" id="KW-1185">Reference proteome</keyword>
<evidence type="ECO:0000313" key="4">
    <source>
        <dbReference type="EMBL" id="MCB7386722.1"/>
    </source>
</evidence>
<dbReference type="CDD" id="cd02150">
    <property type="entry name" value="nitroreductase"/>
    <property type="match status" value="1"/>
</dbReference>
<reference evidence="4 5" key="1">
    <citation type="submission" date="2021-10" db="EMBL/GenBank/DDBJ databases">
        <title>Collection of gut derived symbiotic bacterial strains cultured from healthy donors.</title>
        <authorList>
            <person name="Lin H."/>
            <person name="Littmann E."/>
            <person name="Kohout C."/>
            <person name="Pamer E.G."/>
        </authorList>
    </citation>
    <scope>NUCLEOTIDE SEQUENCE [LARGE SCALE GENOMIC DNA]</scope>
    <source>
        <strain evidence="4 5">DFI.1.165</strain>
    </source>
</reference>
<dbReference type="InterPro" id="IPR029479">
    <property type="entry name" value="Nitroreductase"/>
</dbReference>
<comment type="similarity">
    <text evidence="1">Belongs to the nitroreductase family.</text>
</comment>
<name>A0ABS8DE71_9FIRM</name>
<dbReference type="RefSeq" id="WP_066738688.1">
    <property type="nucleotide sequence ID" value="NZ_JAJCIQ010000002.1"/>
</dbReference>
<accession>A0ABS8DE71</accession>
<gene>
    <name evidence="4" type="ORF">LIZ65_05425</name>
</gene>
<feature type="domain" description="Nitroreductase" evidence="3">
    <location>
        <begin position="68"/>
        <end position="144"/>
    </location>
</feature>
<dbReference type="PANTHER" id="PTHR43673">
    <property type="entry name" value="NAD(P)H NITROREDUCTASE YDGI-RELATED"/>
    <property type="match status" value="1"/>
</dbReference>
<keyword evidence="2" id="KW-0560">Oxidoreductase</keyword>
<dbReference type="Pfam" id="PF00881">
    <property type="entry name" value="Nitroreductase"/>
    <property type="match status" value="2"/>
</dbReference>
<dbReference type="SUPFAM" id="SSF55469">
    <property type="entry name" value="FMN-dependent nitroreductase-like"/>
    <property type="match status" value="1"/>
</dbReference>